<protein>
    <submittedName>
        <fullName evidence="2">Uncharacterized protein</fullName>
    </submittedName>
</protein>
<gene>
    <name evidence="2" type="ORF">HNR25_001435</name>
</gene>
<dbReference type="Proteomes" id="UP000578077">
    <property type="component" value="Unassembled WGS sequence"/>
</dbReference>
<sequence>MTETTGQPTAPGAPEATPTGSARTGGSRGPATPSGGTSGVGDRASEAR</sequence>
<accession>A0A841E5F4</accession>
<reference evidence="2 3" key="1">
    <citation type="submission" date="2020-08" db="EMBL/GenBank/DDBJ databases">
        <title>Sequencing the genomes of 1000 actinobacteria strains.</title>
        <authorList>
            <person name="Klenk H.-P."/>
        </authorList>
    </citation>
    <scope>NUCLEOTIDE SEQUENCE [LARGE SCALE GENOMIC DNA]</scope>
    <source>
        <strain evidence="2 3">DSM 44593</strain>
    </source>
</reference>
<dbReference type="EMBL" id="JACHLY010000001">
    <property type="protein sequence ID" value="MBB5997684.1"/>
    <property type="molecule type" value="Genomic_DNA"/>
</dbReference>
<dbReference type="AlphaFoldDB" id="A0A841E5F4"/>
<feature type="compositionally biased region" description="Low complexity" evidence="1">
    <location>
        <begin position="1"/>
        <end position="20"/>
    </location>
</feature>
<proteinExistence type="predicted"/>
<organism evidence="2 3">
    <name type="scientific">Streptomonospora salina</name>
    <dbReference type="NCBI Taxonomy" id="104205"/>
    <lineage>
        <taxon>Bacteria</taxon>
        <taxon>Bacillati</taxon>
        <taxon>Actinomycetota</taxon>
        <taxon>Actinomycetes</taxon>
        <taxon>Streptosporangiales</taxon>
        <taxon>Nocardiopsidaceae</taxon>
        <taxon>Streptomonospora</taxon>
    </lineage>
</organism>
<evidence type="ECO:0000256" key="1">
    <source>
        <dbReference type="SAM" id="MobiDB-lite"/>
    </source>
</evidence>
<name>A0A841E5F4_9ACTN</name>
<keyword evidence="3" id="KW-1185">Reference proteome</keyword>
<evidence type="ECO:0000313" key="2">
    <source>
        <dbReference type="EMBL" id="MBB5997684.1"/>
    </source>
</evidence>
<feature type="region of interest" description="Disordered" evidence="1">
    <location>
        <begin position="1"/>
        <end position="48"/>
    </location>
</feature>
<evidence type="ECO:0000313" key="3">
    <source>
        <dbReference type="Proteomes" id="UP000578077"/>
    </source>
</evidence>
<comment type="caution">
    <text evidence="2">The sequence shown here is derived from an EMBL/GenBank/DDBJ whole genome shotgun (WGS) entry which is preliminary data.</text>
</comment>